<dbReference type="Pfam" id="PF07969">
    <property type="entry name" value="Amidohydro_3"/>
    <property type="match status" value="1"/>
</dbReference>
<evidence type="ECO:0000259" key="1">
    <source>
        <dbReference type="Pfam" id="PF07969"/>
    </source>
</evidence>
<dbReference type="InterPro" id="IPR011059">
    <property type="entry name" value="Metal-dep_hydrolase_composite"/>
</dbReference>
<dbReference type="InterPro" id="IPR032466">
    <property type="entry name" value="Metal_Hydrolase"/>
</dbReference>
<dbReference type="EMBL" id="JAENHO010000018">
    <property type="protein sequence ID" value="MBL7261238.1"/>
    <property type="molecule type" value="Genomic_DNA"/>
</dbReference>
<organism evidence="2 3">
    <name type="scientific">Paractinoplanes lichenicola</name>
    <dbReference type="NCBI Taxonomy" id="2802976"/>
    <lineage>
        <taxon>Bacteria</taxon>
        <taxon>Bacillati</taxon>
        <taxon>Actinomycetota</taxon>
        <taxon>Actinomycetes</taxon>
        <taxon>Micromonosporales</taxon>
        <taxon>Micromonosporaceae</taxon>
        <taxon>Paractinoplanes</taxon>
    </lineage>
</organism>
<gene>
    <name evidence="2" type="ORF">JKJ07_43835</name>
</gene>
<proteinExistence type="predicted"/>
<comment type="caution">
    <text evidence="2">The sequence shown here is derived from an EMBL/GenBank/DDBJ whole genome shotgun (WGS) entry which is preliminary data.</text>
</comment>
<dbReference type="PANTHER" id="PTHR42717:SF1">
    <property type="entry name" value="IMIDAZOLONEPROPIONASE AND RELATED AMIDOHYDROLASES"/>
    <property type="match status" value="1"/>
</dbReference>
<dbReference type="SUPFAM" id="SSF51338">
    <property type="entry name" value="Composite domain of metallo-dependent hydrolases"/>
    <property type="match status" value="1"/>
</dbReference>
<protein>
    <submittedName>
        <fullName evidence="2">Amidohydrolase/deacetylase family metallohydrolase</fullName>
    </submittedName>
</protein>
<dbReference type="Gene3D" id="3.20.20.140">
    <property type="entry name" value="Metal-dependent hydrolases"/>
    <property type="match status" value="1"/>
</dbReference>
<reference evidence="2 3" key="1">
    <citation type="submission" date="2021-01" db="EMBL/GenBank/DDBJ databases">
        <title>Actinoplanes sp. nov. LDG1-01 isolated from lichen.</title>
        <authorList>
            <person name="Saeng-In P."/>
            <person name="Phongsopitanun W."/>
            <person name="Kanchanasin P."/>
            <person name="Yuki M."/>
            <person name="Kudo T."/>
            <person name="Ohkuma M."/>
            <person name="Tanasupawat S."/>
        </authorList>
    </citation>
    <scope>NUCLEOTIDE SEQUENCE [LARGE SCALE GENOMIC DNA]</scope>
    <source>
        <strain evidence="2 3">LDG1-01</strain>
    </source>
</reference>
<dbReference type="SUPFAM" id="SSF51556">
    <property type="entry name" value="Metallo-dependent hydrolases"/>
    <property type="match status" value="1"/>
</dbReference>
<dbReference type="InterPro" id="IPR013108">
    <property type="entry name" value="Amidohydro_3"/>
</dbReference>
<name>A0ABS1W3E0_9ACTN</name>
<sequence>MIRIGSAREVALTHDLLLAGGDPFDVAVTAGVIAETGLSLPRDAHTVVDVSGHLVTPGLIDLHTHVGPGYWGIAPDPIAWHTGVTTWVDAGSAGAYTLDGLRRVAARAAVRVPALLNIAALGLAGRTGESRDLANCDVPLAIDTVQANRDLVRGLKVRIDRDTVGDHGVEPLRRGLAVGTACGVPVMVHIGTTPPPLDEVLELLRPGDIVTHSASGIASPLGPSVRAAVDRGVLLDLGHGSGGFAFDVLERQLDLGLGPHTISTDLHCRSLYGPVFDLPTTMAKVLAAGVPLADVLAMVTTRPAAALGLPGGTLEVGAPADLAVFEVRAERHELVDSHRQTRTSPVRLVNVATYVGGRRLPPAWPAAPPPWSPLTPAQQEALAARESALRDLLNTPLVGAEALEEQFPRDS</sequence>
<dbReference type="InterPro" id="IPR020043">
    <property type="entry name" value="Deacetylase_Atu3266-like"/>
</dbReference>
<dbReference type="Gene3D" id="2.30.40.10">
    <property type="entry name" value="Urease, subunit C, domain 1"/>
    <property type="match status" value="1"/>
</dbReference>
<accession>A0ABS1W3E0</accession>
<keyword evidence="3" id="KW-1185">Reference proteome</keyword>
<evidence type="ECO:0000313" key="2">
    <source>
        <dbReference type="EMBL" id="MBL7261238.1"/>
    </source>
</evidence>
<evidence type="ECO:0000313" key="3">
    <source>
        <dbReference type="Proteomes" id="UP000598996"/>
    </source>
</evidence>
<dbReference type="PANTHER" id="PTHR42717">
    <property type="entry name" value="DIHYDROOROTASE-RELATED"/>
    <property type="match status" value="1"/>
</dbReference>
<dbReference type="Proteomes" id="UP000598996">
    <property type="component" value="Unassembled WGS sequence"/>
</dbReference>
<feature type="domain" description="Amidohydrolase 3" evidence="1">
    <location>
        <begin position="290"/>
        <end position="359"/>
    </location>
</feature>